<name>A0A7W2QH91_PSEPU</name>
<dbReference type="SUPFAM" id="SSF53448">
    <property type="entry name" value="Nucleotide-diphospho-sugar transferases"/>
    <property type="match status" value="2"/>
</dbReference>
<reference evidence="1 2" key="1">
    <citation type="submission" date="2020-07" db="EMBL/GenBank/DDBJ databases">
        <title>Diversity of carbapenemase encoding genes among Pseudomonas putida group clinical isolates in a tertiary Brazilian hospital.</title>
        <authorList>
            <person name="Alberto-Lei F."/>
            <person name="Nodari C.S."/>
            <person name="Streling A.P."/>
            <person name="Paulino J.T."/>
            <person name="Bessa-Neto F.O."/>
            <person name="Cayo R."/>
            <person name="Gales A.C."/>
        </authorList>
    </citation>
    <scope>NUCLEOTIDE SEQUENCE [LARGE SCALE GENOMIC DNA]</scope>
    <source>
        <strain evidence="1 2">12464</strain>
    </source>
</reference>
<dbReference type="Pfam" id="PF13641">
    <property type="entry name" value="Glyco_tranf_2_3"/>
    <property type="match status" value="1"/>
</dbReference>
<evidence type="ECO:0000313" key="1">
    <source>
        <dbReference type="EMBL" id="MBA6114550.1"/>
    </source>
</evidence>
<dbReference type="Proteomes" id="UP000553948">
    <property type="component" value="Unassembled WGS sequence"/>
</dbReference>
<dbReference type="PANTHER" id="PTHR43179">
    <property type="entry name" value="RHAMNOSYLTRANSFERASE WBBL"/>
    <property type="match status" value="1"/>
</dbReference>
<organism evidence="1 2">
    <name type="scientific">Pseudomonas putida</name>
    <name type="common">Arthrobacter siderocapsulatus</name>
    <dbReference type="NCBI Taxonomy" id="303"/>
    <lineage>
        <taxon>Bacteria</taxon>
        <taxon>Pseudomonadati</taxon>
        <taxon>Pseudomonadota</taxon>
        <taxon>Gammaproteobacteria</taxon>
        <taxon>Pseudomonadales</taxon>
        <taxon>Pseudomonadaceae</taxon>
        <taxon>Pseudomonas</taxon>
    </lineage>
</organism>
<protein>
    <submittedName>
        <fullName evidence="1">Glycosyltransferase</fullName>
    </submittedName>
</protein>
<dbReference type="InterPro" id="IPR029044">
    <property type="entry name" value="Nucleotide-diphossugar_trans"/>
</dbReference>
<dbReference type="Gene3D" id="3.90.550.10">
    <property type="entry name" value="Spore Coat Polysaccharide Biosynthesis Protein SpsA, Chain A"/>
    <property type="match status" value="2"/>
</dbReference>
<evidence type="ECO:0000313" key="2">
    <source>
        <dbReference type="Proteomes" id="UP000553948"/>
    </source>
</evidence>
<gene>
    <name evidence="1" type="ORF">H4C47_02235</name>
</gene>
<dbReference type="PANTHER" id="PTHR43179:SF7">
    <property type="entry name" value="RHAMNOSYLTRANSFERASE WBBL"/>
    <property type="match status" value="1"/>
</dbReference>
<proteinExistence type="predicted"/>
<accession>A0A7W2QH91</accession>
<keyword evidence="1" id="KW-0808">Transferase</keyword>
<comment type="caution">
    <text evidence="1">The sequence shown here is derived from an EMBL/GenBank/DDBJ whole genome shotgun (WGS) entry which is preliminary data.</text>
</comment>
<dbReference type="EMBL" id="JACGDG010000002">
    <property type="protein sequence ID" value="MBA6114550.1"/>
    <property type="molecule type" value="Genomic_DNA"/>
</dbReference>
<dbReference type="GO" id="GO:0016740">
    <property type="term" value="F:transferase activity"/>
    <property type="evidence" value="ECO:0007669"/>
    <property type="project" value="UniProtKB-KW"/>
</dbReference>
<dbReference type="AlphaFoldDB" id="A0A7W2QH91"/>
<sequence length="917" mass="98886">MMETAIGSRNDVTVVLLGQGQADSRARAQHYYREAGVPCVVLEPLSGSARDEQIQPLLQVLGNLTTPFVTLALDADFVLASALDNAVIRLAAQPSAVAAQGYALGHAVGSGLVRYYRMGAAFAPLAEGQAWARLEQYALAGQQAWRAVMRVSALQRAVATLPDELDAAALRVALSYALLAQGPVVHLAQTDVIVEHAPPALNPVAREEHLTQLVRTLRQWDADVHQLCGGEDGFTVLNQFVRNSYDQDAAALIFTSRWGSVLDEPEREFEPRQDVELPYYNGALFAQLTHLEFLCHAWPAGQQQRHALEGIWVRQRDLLQEHPNDNAESQLHRYWQALALGLFNIEVCQRLLAMLRGGADIARARELADWLARLEQVPSGDQQQRLQGTASGQVIAAIAAATPDQVGCQRVLAHLAKHPAAQVAFIVLDLGNDDLALQATFDSLLKSGLRNFKLLVLKAGKAPAITTPRDTLHFIQVNDSNWVTHLNQAVRQLPSEWLLLLDAGDELLAGGLLRLSVELSEAPACQAIAANEVQRDDEGRLFSVVRPGADLDLLRSQPGLMSRHWLVRREAVLALGGYSETNGQAIELDLLLRLVETQGLGSLAHMDEFLVVARQASPALAEQAQAVLGRHLAQLGYRSQVSDQGHAGLTVDFRHDATPLVSILLAFEGDTAQLQACLAAVLQRSRYPRYEVLVACAQGEFDLDGAAGKALGGRIQLLAGEPGASREQLLNLAASHARGEYLVLLSAHCNVLTPAWIEGLLNEAQRPEVGVVGARLHAADGTLAHAGYELLAGPQVFSPWQGLSSEAARKEHWVSSVRSCAAVSGDCLMVRKALFDHCGGLQTLQGADIDLCLAAKEAGLMVLWTPRSQLQVSTPGAAEAHAWDALAARWPAVFTGQAQCGGGAAPSAQLQWLAQLA</sequence>